<reference evidence="10" key="1">
    <citation type="journal article" date="2019" name="Int. J. Syst. Evol. Microbiol.">
        <title>The Global Catalogue of Microorganisms (GCM) 10K type strain sequencing project: providing services to taxonomists for standard genome sequencing and annotation.</title>
        <authorList>
            <consortium name="The Broad Institute Genomics Platform"/>
            <consortium name="The Broad Institute Genome Sequencing Center for Infectious Disease"/>
            <person name="Wu L."/>
            <person name="Ma J."/>
        </authorList>
    </citation>
    <scope>NUCLEOTIDE SEQUENCE [LARGE SCALE GENOMIC DNA]</scope>
    <source>
        <strain evidence="10">CGMCC 4.1782</strain>
    </source>
</reference>
<dbReference type="InterPro" id="IPR017853">
    <property type="entry name" value="GH"/>
</dbReference>
<dbReference type="Gene3D" id="3.20.20.80">
    <property type="entry name" value="Glycosidases"/>
    <property type="match status" value="1"/>
</dbReference>
<protein>
    <recommendedName>
        <fullName evidence="3">beta-N-acetylhexosaminidase</fullName>
        <ecNumber evidence="3">3.2.1.52</ecNumber>
    </recommendedName>
</protein>
<evidence type="ECO:0000256" key="2">
    <source>
        <dbReference type="ARBA" id="ARBA00006285"/>
    </source>
</evidence>
<dbReference type="PIRSF" id="PIRSF001093">
    <property type="entry name" value="B-hxosamndse_ab_euk"/>
    <property type="match status" value="1"/>
</dbReference>
<evidence type="ECO:0000256" key="3">
    <source>
        <dbReference type="ARBA" id="ARBA00012663"/>
    </source>
</evidence>
<dbReference type="CDD" id="cd06563">
    <property type="entry name" value="GH20_chitobiase-like"/>
    <property type="match status" value="1"/>
</dbReference>
<sequence length="550" mass="63385">MTLKNWPILFALFLFLSVSFSAAAQSADDIVPKPVEVKKDKGHVSIDGKAQIIFDKQFADQATFLKDMLAAQTGLKLQAYTKAQSKPKASHHIYLLFDNKAITKDEMYTLTVEGKDITIRAKDTGGMVYGIQSLLQLFPIKQVKEAKVSDVKIIDYPRFAYRGMHLDVVRHMFPLEFIKKYIDYLAFHKFNTFHWHLTDDQGWRIQIDSYPKLNSIGSWRKATLIGHFKDTPARYDSTRYGGFYTKDEVREVIRYAAIRGINIIPEIDIPGHSRATIAAYPEFSTRPDTTWNVATTWGMYNRQNNVLQPNPATFKFLKTVFQEVADLFPYAYFHLGGDETSKMWWKADPVSQKFIKDHNLKDEKGLQTYFVEQVAGYLQEKGKKVIGWHEILEGDLNTSTLIMNWGGEKEGIAAATRGHKVIMSPGKPLYFDHYQSKDPNDSLAIHGYNPTEAVYKFEPVPDALRQQKLDSYIIGAQGNVWTEYMGSPAKVEYMIFPRMTALSEVLWSPAEKKDYEDFTRRLKTAMIPRYNFWKSAYFKNFETWTADKQQ</sequence>
<evidence type="ECO:0000259" key="8">
    <source>
        <dbReference type="Pfam" id="PF02838"/>
    </source>
</evidence>
<proteinExistence type="inferred from homology"/>
<dbReference type="EMBL" id="JBHUIM010000003">
    <property type="protein sequence ID" value="MFD2248089.1"/>
    <property type="molecule type" value="Genomic_DNA"/>
</dbReference>
<accession>A0ABW5D1Q5</accession>
<name>A0ABW5D1Q5_9BACT</name>
<dbReference type="EC" id="3.2.1.52" evidence="3"/>
<dbReference type="SUPFAM" id="SSF55545">
    <property type="entry name" value="beta-N-acetylhexosaminidase-like domain"/>
    <property type="match status" value="1"/>
</dbReference>
<keyword evidence="5" id="KW-0326">Glycosidase</keyword>
<feature type="domain" description="Glycoside hydrolase family 20 catalytic" evidence="7">
    <location>
        <begin position="159"/>
        <end position="509"/>
    </location>
</feature>
<dbReference type="InterPro" id="IPR029018">
    <property type="entry name" value="Hex-like_dom2"/>
</dbReference>
<dbReference type="InterPro" id="IPR015882">
    <property type="entry name" value="HEX_bac_N"/>
</dbReference>
<dbReference type="PANTHER" id="PTHR22600">
    <property type="entry name" value="BETA-HEXOSAMINIDASE"/>
    <property type="match status" value="1"/>
</dbReference>
<gene>
    <name evidence="9" type="ORF">ACFSKP_17610</name>
</gene>
<evidence type="ECO:0000313" key="10">
    <source>
        <dbReference type="Proteomes" id="UP001597374"/>
    </source>
</evidence>
<evidence type="ECO:0000259" key="7">
    <source>
        <dbReference type="Pfam" id="PF00728"/>
    </source>
</evidence>
<dbReference type="Proteomes" id="UP001597374">
    <property type="component" value="Unassembled WGS sequence"/>
</dbReference>
<evidence type="ECO:0000256" key="4">
    <source>
        <dbReference type="ARBA" id="ARBA00022801"/>
    </source>
</evidence>
<feature type="domain" description="Beta-hexosaminidase bacterial type N-terminal" evidence="8">
    <location>
        <begin position="29"/>
        <end position="155"/>
    </location>
</feature>
<keyword evidence="4" id="KW-0378">Hydrolase</keyword>
<dbReference type="RefSeq" id="WP_250431975.1">
    <property type="nucleotide sequence ID" value="NZ_JALPRR010000004.1"/>
</dbReference>
<feature type="chain" id="PRO_5046519414" description="beta-N-acetylhexosaminidase" evidence="6">
    <location>
        <begin position="25"/>
        <end position="550"/>
    </location>
</feature>
<comment type="catalytic activity">
    <reaction evidence="1">
        <text>Hydrolysis of terminal non-reducing N-acetyl-D-hexosamine residues in N-acetyl-beta-D-hexosaminides.</text>
        <dbReference type="EC" id="3.2.1.52"/>
    </reaction>
</comment>
<dbReference type="InterPro" id="IPR015883">
    <property type="entry name" value="Glyco_hydro_20_cat"/>
</dbReference>
<evidence type="ECO:0000313" key="9">
    <source>
        <dbReference type="EMBL" id="MFD2248089.1"/>
    </source>
</evidence>
<keyword evidence="6" id="KW-0732">Signal</keyword>
<dbReference type="InterPro" id="IPR025705">
    <property type="entry name" value="Beta_hexosaminidase_sua/sub"/>
</dbReference>
<feature type="signal peptide" evidence="6">
    <location>
        <begin position="1"/>
        <end position="24"/>
    </location>
</feature>
<evidence type="ECO:0000256" key="6">
    <source>
        <dbReference type="SAM" id="SignalP"/>
    </source>
</evidence>
<dbReference type="Gene3D" id="3.30.379.10">
    <property type="entry name" value="Chitobiase/beta-hexosaminidase domain 2-like"/>
    <property type="match status" value="1"/>
</dbReference>
<keyword evidence="10" id="KW-1185">Reference proteome</keyword>
<comment type="similarity">
    <text evidence="2">Belongs to the glycosyl hydrolase 20 family.</text>
</comment>
<dbReference type="PANTHER" id="PTHR22600:SF57">
    <property type="entry name" value="BETA-N-ACETYLHEXOSAMINIDASE"/>
    <property type="match status" value="1"/>
</dbReference>
<dbReference type="Pfam" id="PF00728">
    <property type="entry name" value="Glyco_hydro_20"/>
    <property type="match status" value="1"/>
</dbReference>
<comment type="caution">
    <text evidence="9">The sequence shown here is derived from an EMBL/GenBank/DDBJ whole genome shotgun (WGS) entry which is preliminary data.</text>
</comment>
<evidence type="ECO:0000256" key="1">
    <source>
        <dbReference type="ARBA" id="ARBA00001231"/>
    </source>
</evidence>
<dbReference type="SUPFAM" id="SSF51445">
    <property type="entry name" value="(Trans)glycosidases"/>
    <property type="match status" value="1"/>
</dbReference>
<organism evidence="9 10">
    <name type="scientific">Pontibacter ruber</name>
    <dbReference type="NCBI Taxonomy" id="1343895"/>
    <lineage>
        <taxon>Bacteria</taxon>
        <taxon>Pseudomonadati</taxon>
        <taxon>Bacteroidota</taxon>
        <taxon>Cytophagia</taxon>
        <taxon>Cytophagales</taxon>
        <taxon>Hymenobacteraceae</taxon>
        <taxon>Pontibacter</taxon>
    </lineage>
</organism>
<dbReference type="PRINTS" id="PR00738">
    <property type="entry name" value="GLHYDRLASE20"/>
</dbReference>
<dbReference type="Pfam" id="PF02838">
    <property type="entry name" value="Glyco_hydro_20b"/>
    <property type="match status" value="1"/>
</dbReference>
<evidence type="ECO:0000256" key="5">
    <source>
        <dbReference type="ARBA" id="ARBA00023295"/>
    </source>
</evidence>